<evidence type="ECO:0000256" key="5">
    <source>
        <dbReference type="ARBA" id="ARBA00013376"/>
    </source>
</evidence>
<dbReference type="UniPathway" id="UPA00050">
    <property type="reaction ID" value="UER00063"/>
</dbReference>
<dbReference type="RefSeq" id="WP_091613911.1">
    <property type="nucleotide sequence ID" value="NZ_FNNC01000003.1"/>
</dbReference>
<dbReference type="InterPro" id="IPR022697">
    <property type="entry name" value="HDH_short"/>
</dbReference>
<dbReference type="GO" id="GO:0004412">
    <property type="term" value="F:homoserine dehydrogenase activity"/>
    <property type="evidence" value="ECO:0007669"/>
    <property type="project" value="UniProtKB-EC"/>
</dbReference>
<evidence type="ECO:0000256" key="11">
    <source>
        <dbReference type="ARBA" id="ARBA00048841"/>
    </source>
</evidence>
<dbReference type="GO" id="GO:0050661">
    <property type="term" value="F:NADP binding"/>
    <property type="evidence" value="ECO:0007669"/>
    <property type="project" value="InterPro"/>
</dbReference>
<protein>
    <recommendedName>
        <fullName evidence="5">Homoserine dehydrogenase</fullName>
        <ecNumber evidence="4">1.1.1.3</ecNumber>
    </recommendedName>
</protein>
<feature type="domain" description="Homoserine dehydrogenase catalytic" evidence="14">
    <location>
        <begin position="154"/>
        <end position="332"/>
    </location>
</feature>
<evidence type="ECO:0000256" key="13">
    <source>
        <dbReference type="PIRSR" id="PIRSR036497-2"/>
    </source>
</evidence>
<comment type="similarity">
    <text evidence="3">Belongs to the homoserine dehydrogenase family.</text>
</comment>
<evidence type="ECO:0000256" key="6">
    <source>
        <dbReference type="ARBA" id="ARBA00022605"/>
    </source>
</evidence>
<dbReference type="GO" id="GO:0009086">
    <property type="term" value="P:methionine biosynthetic process"/>
    <property type="evidence" value="ECO:0007669"/>
    <property type="project" value="UniProtKB-KW"/>
</dbReference>
<dbReference type="InterPro" id="IPR005106">
    <property type="entry name" value="Asp/hSer_DH_NAD-bd"/>
</dbReference>
<keyword evidence="7" id="KW-0791">Threonine biosynthesis</keyword>
<dbReference type="FunFam" id="3.30.360.10:FF:000005">
    <property type="entry name" value="Homoserine dehydrogenase"/>
    <property type="match status" value="1"/>
</dbReference>
<evidence type="ECO:0000256" key="8">
    <source>
        <dbReference type="ARBA" id="ARBA00023002"/>
    </source>
</evidence>
<evidence type="ECO:0000313" key="16">
    <source>
        <dbReference type="EMBL" id="SDW56787.1"/>
    </source>
</evidence>
<gene>
    <name evidence="16" type="ORF">SAMN05421781_1774</name>
</gene>
<sequence length="339" mass="36005">MNIVLSGFGAVGQAAARVLMNKEKEWKHTYGVHIKITAVLDRSGVVVHSDGLDPEQLLHTKAETGRVDDGSLPPRNVDQLWADSQADIFIDAAETNTLTGGSGLPLMQSALKHGVDVVCVSKGALAFAWDDLHELAEASGRSIKYSGASAAALPTVDTALYSLAGAEVHTIEGLLNGTSNMIATRVAAENITLQEAWEIAKKEGKAEADPSEDIGGKDTALKMYFLTKACLAAEVTWKSIAVRGLDQLSDAEWKQAEQGKTKWKLVGKAHKTAKGTTVSVEPRLLTTEHPFFHVDGAEKAVLFSTDTMGRVLVSGGASSPEGAAAAAWKDVIHLARERA</sequence>
<dbReference type="STRING" id="1122204.SAMN05421781_1774"/>
<evidence type="ECO:0000256" key="12">
    <source>
        <dbReference type="PIRSR" id="PIRSR036497-1"/>
    </source>
</evidence>
<dbReference type="PANTHER" id="PTHR43331:SF1">
    <property type="entry name" value="HOMOSERINE DEHYDROGENASE"/>
    <property type="match status" value="1"/>
</dbReference>
<comment type="catalytic activity">
    <reaction evidence="11">
        <text>L-homoserine + NADP(+) = L-aspartate 4-semialdehyde + NADPH + H(+)</text>
        <dbReference type="Rhea" id="RHEA:15761"/>
        <dbReference type="ChEBI" id="CHEBI:15378"/>
        <dbReference type="ChEBI" id="CHEBI:57476"/>
        <dbReference type="ChEBI" id="CHEBI:57783"/>
        <dbReference type="ChEBI" id="CHEBI:58349"/>
        <dbReference type="ChEBI" id="CHEBI:537519"/>
        <dbReference type="EC" id="1.1.1.3"/>
    </reaction>
    <physiologicalReaction direction="right-to-left" evidence="11">
        <dbReference type="Rhea" id="RHEA:15763"/>
    </physiologicalReaction>
</comment>
<evidence type="ECO:0000259" key="14">
    <source>
        <dbReference type="Pfam" id="PF00742"/>
    </source>
</evidence>
<evidence type="ECO:0000256" key="1">
    <source>
        <dbReference type="ARBA" id="ARBA00005056"/>
    </source>
</evidence>
<keyword evidence="13" id="KW-0521">NADP</keyword>
<dbReference type="PIRSF" id="PIRSF036497">
    <property type="entry name" value="HDH_short"/>
    <property type="match status" value="1"/>
</dbReference>
<dbReference type="InterPro" id="IPR001342">
    <property type="entry name" value="HDH_cat"/>
</dbReference>
<feature type="binding site" evidence="13">
    <location>
        <position position="207"/>
    </location>
    <ligand>
        <name>L-homoserine</name>
        <dbReference type="ChEBI" id="CHEBI:57476"/>
    </ligand>
</feature>
<keyword evidence="9" id="KW-0915">Sodium</keyword>
<evidence type="ECO:0000256" key="9">
    <source>
        <dbReference type="ARBA" id="ARBA00023053"/>
    </source>
</evidence>
<dbReference type="PANTHER" id="PTHR43331">
    <property type="entry name" value="HOMOSERINE DEHYDROGENASE"/>
    <property type="match status" value="1"/>
</dbReference>
<dbReference type="OrthoDB" id="9808167at2"/>
<comment type="pathway">
    <text evidence="1">Amino-acid biosynthesis; L-threonine biosynthesis; L-threonine from L-aspartate: step 3/5.</text>
</comment>
<dbReference type="EC" id="1.1.1.3" evidence="4"/>
<accession>A0A1H2UL52</accession>
<dbReference type="SUPFAM" id="SSF51735">
    <property type="entry name" value="NAD(P)-binding Rossmann-fold domains"/>
    <property type="match status" value="1"/>
</dbReference>
<keyword evidence="10" id="KW-0486">Methionine biosynthesis</keyword>
<dbReference type="AlphaFoldDB" id="A0A1H2UL52"/>
<evidence type="ECO:0000259" key="15">
    <source>
        <dbReference type="Pfam" id="PF03447"/>
    </source>
</evidence>
<dbReference type="UniPathway" id="UPA00051">
    <property type="reaction ID" value="UER00465"/>
</dbReference>
<proteinExistence type="inferred from homology"/>
<feature type="binding site" evidence="13">
    <location>
        <position position="122"/>
    </location>
    <ligand>
        <name>NADPH</name>
        <dbReference type="ChEBI" id="CHEBI:57783"/>
    </ligand>
</feature>
<dbReference type="GO" id="GO:0009088">
    <property type="term" value="P:threonine biosynthetic process"/>
    <property type="evidence" value="ECO:0007669"/>
    <property type="project" value="UniProtKB-UniPathway"/>
</dbReference>
<evidence type="ECO:0000256" key="10">
    <source>
        <dbReference type="ARBA" id="ARBA00023167"/>
    </source>
</evidence>
<dbReference type="Pfam" id="PF00742">
    <property type="entry name" value="Homoserine_dh"/>
    <property type="match status" value="1"/>
</dbReference>
<evidence type="ECO:0000256" key="4">
    <source>
        <dbReference type="ARBA" id="ARBA00013213"/>
    </source>
</evidence>
<evidence type="ECO:0000256" key="7">
    <source>
        <dbReference type="ARBA" id="ARBA00022697"/>
    </source>
</evidence>
<name>A0A1H2UL52_9BACI</name>
<evidence type="ECO:0000313" key="17">
    <source>
        <dbReference type="Proteomes" id="UP000199488"/>
    </source>
</evidence>
<comment type="pathway">
    <text evidence="2">Amino-acid biosynthesis; L-methionine biosynthesis via de novo pathway; L-homoserine from L-aspartate: step 3/3.</text>
</comment>
<dbReference type="InterPro" id="IPR036291">
    <property type="entry name" value="NAD(P)-bd_dom_sf"/>
</dbReference>
<dbReference type="Gene3D" id="3.40.50.720">
    <property type="entry name" value="NAD(P)-binding Rossmann-like Domain"/>
    <property type="match status" value="1"/>
</dbReference>
<feature type="domain" description="Aspartate/homoserine dehydrogenase NAD-binding" evidence="15">
    <location>
        <begin position="7"/>
        <end position="145"/>
    </location>
</feature>
<feature type="active site" description="Proton donor" evidence="12">
    <location>
        <position position="222"/>
    </location>
</feature>
<dbReference type="Gene3D" id="3.30.360.10">
    <property type="entry name" value="Dihydrodipicolinate Reductase, domain 2"/>
    <property type="match status" value="1"/>
</dbReference>
<keyword evidence="17" id="KW-1185">Reference proteome</keyword>
<dbReference type="Pfam" id="PF03447">
    <property type="entry name" value="NAD_binding_3"/>
    <property type="match status" value="1"/>
</dbReference>
<evidence type="ECO:0000256" key="2">
    <source>
        <dbReference type="ARBA" id="ARBA00005062"/>
    </source>
</evidence>
<keyword evidence="6" id="KW-0028">Amino-acid biosynthesis</keyword>
<dbReference type="Proteomes" id="UP000199488">
    <property type="component" value="Unassembled WGS sequence"/>
</dbReference>
<feature type="binding site" evidence="13">
    <location>
        <begin position="7"/>
        <end position="12"/>
    </location>
    <ligand>
        <name>NADP(+)</name>
        <dbReference type="ChEBI" id="CHEBI:58349"/>
    </ligand>
</feature>
<dbReference type="EMBL" id="FNNC01000003">
    <property type="protein sequence ID" value="SDW56787.1"/>
    <property type="molecule type" value="Genomic_DNA"/>
</dbReference>
<keyword evidence="8" id="KW-0560">Oxidoreductase</keyword>
<dbReference type="SUPFAM" id="SSF55347">
    <property type="entry name" value="Glyceraldehyde-3-phosphate dehydrogenase-like, C-terminal domain"/>
    <property type="match status" value="1"/>
</dbReference>
<evidence type="ECO:0000256" key="3">
    <source>
        <dbReference type="ARBA" id="ARBA00006753"/>
    </source>
</evidence>
<reference evidence="16 17" key="1">
    <citation type="submission" date="2016-10" db="EMBL/GenBank/DDBJ databases">
        <authorList>
            <person name="de Groot N.N."/>
        </authorList>
    </citation>
    <scope>NUCLEOTIDE SEQUENCE [LARGE SCALE GENOMIC DNA]</scope>
    <source>
        <strain evidence="16 17">DSM 23126</strain>
    </source>
</reference>
<organism evidence="16 17">
    <name type="scientific">Marinococcus luteus</name>
    <dbReference type="NCBI Taxonomy" id="1122204"/>
    <lineage>
        <taxon>Bacteria</taxon>
        <taxon>Bacillati</taxon>
        <taxon>Bacillota</taxon>
        <taxon>Bacilli</taxon>
        <taxon>Bacillales</taxon>
        <taxon>Bacillaceae</taxon>
        <taxon>Marinococcus</taxon>
    </lineage>
</organism>